<dbReference type="AlphaFoldDB" id="A0A2P6MQH0"/>
<dbReference type="OrthoDB" id="1532798at2759"/>
<dbReference type="GO" id="GO:0005737">
    <property type="term" value="C:cytoplasm"/>
    <property type="evidence" value="ECO:0007669"/>
    <property type="project" value="TreeGrafter"/>
</dbReference>
<dbReference type="STRING" id="1890364.A0A2P6MQH0"/>
<evidence type="ECO:0000313" key="1">
    <source>
        <dbReference type="EMBL" id="PRP73940.1"/>
    </source>
</evidence>
<keyword evidence="2" id="KW-1185">Reference proteome</keyword>
<dbReference type="InParanoid" id="A0A2P6MQH0"/>
<accession>A0A2P6MQH0</accession>
<dbReference type="InterPro" id="IPR022036">
    <property type="entry name" value="DUF3605"/>
</dbReference>
<organism evidence="1 2">
    <name type="scientific">Planoprotostelium fungivorum</name>
    <dbReference type="NCBI Taxonomy" id="1890364"/>
    <lineage>
        <taxon>Eukaryota</taxon>
        <taxon>Amoebozoa</taxon>
        <taxon>Evosea</taxon>
        <taxon>Variosea</taxon>
        <taxon>Cavosteliida</taxon>
        <taxon>Cavosteliaceae</taxon>
        <taxon>Planoprotostelium</taxon>
    </lineage>
</organism>
<dbReference type="EMBL" id="MDYQ01000520">
    <property type="protein sequence ID" value="PRP73940.1"/>
    <property type="molecule type" value="Genomic_DNA"/>
</dbReference>
<evidence type="ECO:0000313" key="2">
    <source>
        <dbReference type="Proteomes" id="UP000241769"/>
    </source>
</evidence>
<dbReference type="GO" id="GO:0006044">
    <property type="term" value="P:N-acetylglucosamine metabolic process"/>
    <property type="evidence" value="ECO:0007669"/>
    <property type="project" value="TreeGrafter"/>
</dbReference>
<protein>
    <submittedName>
        <fullName evidence="1">Uncharacterized protein</fullName>
    </submittedName>
</protein>
<reference evidence="1 2" key="1">
    <citation type="journal article" date="2018" name="Genome Biol. Evol.">
        <title>Multiple Roots of Fruiting Body Formation in Amoebozoa.</title>
        <authorList>
            <person name="Hillmann F."/>
            <person name="Forbes G."/>
            <person name="Novohradska S."/>
            <person name="Ferling I."/>
            <person name="Riege K."/>
            <person name="Groth M."/>
            <person name="Westermann M."/>
            <person name="Marz M."/>
            <person name="Spaller T."/>
            <person name="Winckler T."/>
            <person name="Schaap P."/>
            <person name="Glockner G."/>
        </authorList>
    </citation>
    <scope>NUCLEOTIDE SEQUENCE [LARGE SCALE GENOMIC DNA]</scope>
    <source>
        <strain evidence="1 2">Jena</strain>
    </source>
</reference>
<comment type="caution">
    <text evidence="1">The sequence shown here is derived from an EMBL/GenBank/DDBJ whole genome shotgun (WGS) entry which is preliminary data.</text>
</comment>
<proteinExistence type="predicted"/>
<gene>
    <name evidence="1" type="ORF">PROFUN_08133</name>
</gene>
<dbReference type="Pfam" id="PF12239">
    <property type="entry name" value="DUF3605"/>
    <property type="match status" value="1"/>
</dbReference>
<dbReference type="PANTHER" id="PTHR35020">
    <property type="entry name" value="N-ACETYLGLUCOSAMINE-INDUCED PROTEIN 1"/>
    <property type="match status" value="1"/>
</dbReference>
<dbReference type="PANTHER" id="PTHR35020:SF2">
    <property type="entry name" value="N-ACETYLGLUCOSAMINE-INDUCED PROTEIN 1"/>
    <property type="match status" value="1"/>
</dbReference>
<dbReference type="Proteomes" id="UP000241769">
    <property type="component" value="Unassembled WGS sequence"/>
</dbReference>
<name>A0A2P6MQH0_9EUKA</name>
<sequence>MGGTSKKNRQKVADVDRPSLTGKAETLFHSDAKEPIIRLFENDFPYAIPHDVQHFVLWSRLPFYPPAAGESSKLSQARQKGLHGLTGVTVIDQHADQLFMETEISDYVQKTWPPEDYQCAWFVNPPSLQSIKNVSHFHIFVKTKHATFT</sequence>